<protein>
    <submittedName>
        <fullName evidence="1">Uncharacterized protein</fullName>
    </submittedName>
</protein>
<dbReference type="Proteomes" id="UP000000600">
    <property type="component" value="Unassembled WGS sequence"/>
</dbReference>
<dbReference type="GeneID" id="5016440"/>
<organism evidence="1 2">
    <name type="scientific">Paramecium tetraurelia</name>
    <dbReference type="NCBI Taxonomy" id="5888"/>
    <lineage>
        <taxon>Eukaryota</taxon>
        <taxon>Sar</taxon>
        <taxon>Alveolata</taxon>
        <taxon>Ciliophora</taxon>
        <taxon>Intramacronucleata</taxon>
        <taxon>Oligohymenophorea</taxon>
        <taxon>Peniculida</taxon>
        <taxon>Parameciidae</taxon>
        <taxon>Paramecium</taxon>
    </lineage>
</organism>
<evidence type="ECO:0000313" key="2">
    <source>
        <dbReference type="Proteomes" id="UP000000600"/>
    </source>
</evidence>
<reference evidence="1 2" key="1">
    <citation type="journal article" date="2006" name="Nature">
        <title>Global trends of whole-genome duplications revealed by the ciliate Paramecium tetraurelia.</title>
        <authorList>
            <consortium name="Genoscope"/>
            <person name="Aury J.-M."/>
            <person name="Jaillon O."/>
            <person name="Duret L."/>
            <person name="Noel B."/>
            <person name="Jubin C."/>
            <person name="Porcel B.M."/>
            <person name="Segurens B."/>
            <person name="Daubin V."/>
            <person name="Anthouard V."/>
            <person name="Aiach N."/>
            <person name="Arnaiz O."/>
            <person name="Billaut A."/>
            <person name="Beisson J."/>
            <person name="Blanc I."/>
            <person name="Bouhouche K."/>
            <person name="Camara F."/>
            <person name="Duharcourt S."/>
            <person name="Guigo R."/>
            <person name="Gogendeau D."/>
            <person name="Katinka M."/>
            <person name="Keller A.-M."/>
            <person name="Kissmehl R."/>
            <person name="Klotz C."/>
            <person name="Koll F."/>
            <person name="Le Moue A."/>
            <person name="Lepere C."/>
            <person name="Malinsky S."/>
            <person name="Nowacki M."/>
            <person name="Nowak J.K."/>
            <person name="Plattner H."/>
            <person name="Poulain J."/>
            <person name="Ruiz F."/>
            <person name="Serrano V."/>
            <person name="Zagulski M."/>
            <person name="Dessen P."/>
            <person name="Betermier M."/>
            <person name="Weissenbach J."/>
            <person name="Scarpelli C."/>
            <person name="Schachter V."/>
            <person name="Sperling L."/>
            <person name="Meyer E."/>
            <person name="Cohen J."/>
            <person name="Wincker P."/>
        </authorList>
    </citation>
    <scope>NUCLEOTIDE SEQUENCE [LARGE SCALE GENOMIC DNA]</scope>
    <source>
        <strain evidence="1 2">Stock d4-2</strain>
    </source>
</reference>
<evidence type="ECO:0000313" key="1">
    <source>
        <dbReference type="EMBL" id="CAK63258.1"/>
    </source>
</evidence>
<gene>
    <name evidence="1" type="ORF">GSPATT00033111001</name>
</gene>
<dbReference type="AlphaFoldDB" id="A0BXJ1"/>
<sequence>MFNNMNKQLGGSIKALIIGFAQDQMSIQEALGDDLQAYNNEIKNKLFSQDLRNQPQQTLEIVKLNYVSMNNLWSIWLKFLKKILLQSQKKVNRANLKLSLKSEKQLFFSKQGPSVNNQQGGSKFNYQL</sequence>
<dbReference type="KEGG" id="ptm:GSPATT00033111001"/>
<dbReference type="HOGENOM" id="CLU_1963821_0_0_1"/>
<keyword evidence="2" id="KW-1185">Reference proteome</keyword>
<proteinExistence type="predicted"/>
<dbReference type="RefSeq" id="XP_001430656.1">
    <property type="nucleotide sequence ID" value="XM_001430619.1"/>
</dbReference>
<dbReference type="InParanoid" id="A0BXJ1"/>
<dbReference type="EMBL" id="CT868024">
    <property type="protein sequence ID" value="CAK63258.1"/>
    <property type="molecule type" value="Genomic_DNA"/>
</dbReference>
<accession>A0BXJ1</accession>
<name>A0BXJ1_PARTE</name>